<evidence type="ECO:0000256" key="2">
    <source>
        <dbReference type="SAM" id="Phobius"/>
    </source>
</evidence>
<feature type="transmembrane region" description="Helical" evidence="2">
    <location>
        <begin position="46"/>
        <end position="66"/>
    </location>
</feature>
<sequence>MEKAQDTRCKKKSKVQKTKSKGRQAVSGERASIAFDSRFAGQVRSAHAYSGFIYFTFCSDFFFLFLDNF</sequence>
<feature type="region of interest" description="Disordered" evidence="1">
    <location>
        <begin position="1"/>
        <end position="28"/>
    </location>
</feature>
<keyword evidence="2" id="KW-1133">Transmembrane helix</keyword>
<keyword evidence="2" id="KW-0812">Transmembrane</keyword>
<evidence type="ECO:0000256" key="1">
    <source>
        <dbReference type="SAM" id="MobiDB-lite"/>
    </source>
</evidence>
<feature type="compositionally biased region" description="Basic residues" evidence="1">
    <location>
        <begin position="9"/>
        <end position="22"/>
    </location>
</feature>
<protein>
    <submittedName>
        <fullName evidence="3">Uncharacterized protein</fullName>
    </submittedName>
</protein>
<dbReference type="Proteomes" id="UP000316167">
    <property type="component" value="Unassembled WGS sequence"/>
</dbReference>
<organism evidence="3 4">
    <name type="scientific">Lacibacter cauensis</name>
    <dbReference type="NCBI Taxonomy" id="510947"/>
    <lineage>
        <taxon>Bacteria</taxon>
        <taxon>Pseudomonadati</taxon>
        <taxon>Bacteroidota</taxon>
        <taxon>Chitinophagia</taxon>
        <taxon>Chitinophagales</taxon>
        <taxon>Chitinophagaceae</taxon>
        <taxon>Lacibacter</taxon>
    </lineage>
</organism>
<proteinExistence type="predicted"/>
<keyword evidence="4" id="KW-1185">Reference proteome</keyword>
<name>A0A562SX30_9BACT</name>
<evidence type="ECO:0000313" key="3">
    <source>
        <dbReference type="EMBL" id="TWI85855.1"/>
    </source>
</evidence>
<keyword evidence="2" id="KW-0472">Membrane</keyword>
<comment type="caution">
    <text evidence="3">The sequence shown here is derived from an EMBL/GenBank/DDBJ whole genome shotgun (WGS) entry which is preliminary data.</text>
</comment>
<dbReference type="AlphaFoldDB" id="A0A562SX30"/>
<reference evidence="3 4" key="1">
    <citation type="journal article" date="2015" name="Stand. Genomic Sci.">
        <title>Genomic Encyclopedia of Bacterial and Archaeal Type Strains, Phase III: the genomes of soil and plant-associated and newly described type strains.</title>
        <authorList>
            <person name="Whitman W.B."/>
            <person name="Woyke T."/>
            <person name="Klenk H.P."/>
            <person name="Zhou Y."/>
            <person name="Lilburn T.G."/>
            <person name="Beck B.J."/>
            <person name="De Vos P."/>
            <person name="Vandamme P."/>
            <person name="Eisen J.A."/>
            <person name="Garrity G."/>
            <person name="Hugenholtz P."/>
            <person name="Kyrpides N.C."/>
        </authorList>
    </citation>
    <scope>NUCLEOTIDE SEQUENCE [LARGE SCALE GENOMIC DNA]</scope>
    <source>
        <strain evidence="3 4">CGMCC 1.7271</strain>
    </source>
</reference>
<evidence type="ECO:0000313" key="4">
    <source>
        <dbReference type="Proteomes" id="UP000316167"/>
    </source>
</evidence>
<dbReference type="EMBL" id="VLLE01000002">
    <property type="protein sequence ID" value="TWI85855.1"/>
    <property type="molecule type" value="Genomic_DNA"/>
</dbReference>
<gene>
    <name evidence="3" type="ORF">IQ13_1024</name>
</gene>
<accession>A0A562SX30</accession>